<dbReference type="Gene3D" id="3.90.226.10">
    <property type="entry name" value="2-enoyl-CoA Hydratase, Chain A, domain 1"/>
    <property type="match status" value="1"/>
</dbReference>
<keyword evidence="5" id="KW-0560">Oxidoreductase</keyword>
<evidence type="ECO:0000256" key="2">
    <source>
        <dbReference type="ARBA" id="ARBA00005005"/>
    </source>
</evidence>
<dbReference type="Pfam" id="PF00725">
    <property type="entry name" value="3HCDH"/>
    <property type="match status" value="2"/>
</dbReference>
<evidence type="ECO:0000256" key="4">
    <source>
        <dbReference type="ARBA" id="ARBA00022963"/>
    </source>
</evidence>
<dbReference type="InterPro" id="IPR006108">
    <property type="entry name" value="3HC_DH_C"/>
</dbReference>
<comment type="catalytic activity">
    <reaction evidence="12">
        <text>a (3S)-3-hydroxyacyl-CoA + NAD(+) = a 3-oxoacyl-CoA + NADH + H(+)</text>
        <dbReference type="Rhea" id="RHEA:22432"/>
        <dbReference type="ChEBI" id="CHEBI:15378"/>
        <dbReference type="ChEBI" id="CHEBI:57318"/>
        <dbReference type="ChEBI" id="CHEBI:57540"/>
        <dbReference type="ChEBI" id="CHEBI:57945"/>
        <dbReference type="ChEBI" id="CHEBI:90726"/>
        <dbReference type="EC" id="1.1.1.35"/>
    </reaction>
</comment>
<name>A0A365UCP5_9RHOB</name>
<accession>A0A365UCP5</accession>
<comment type="caution">
    <text evidence="15">The sequence shown here is derived from an EMBL/GenBank/DDBJ whole genome shotgun (WGS) entry which is preliminary data.</text>
</comment>
<evidence type="ECO:0000256" key="8">
    <source>
        <dbReference type="ARBA" id="ARBA00023140"/>
    </source>
</evidence>
<feature type="domain" description="3-hydroxyacyl-CoA dehydrogenase NAD binding" evidence="14">
    <location>
        <begin position="296"/>
        <end position="471"/>
    </location>
</feature>
<dbReference type="GO" id="GO:0006635">
    <property type="term" value="P:fatty acid beta-oxidation"/>
    <property type="evidence" value="ECO:0007669"/>
    <property type="project" value="UniProtKB-UniPathway"/>
</dbReference>
<dbReference type="CDD" id="cd06558">
    <property type="entry name" value="crotonase-like"/>
    <property type="match status" value="1"/>
</dbReference>
<dbReference type="Pfam" id="PF02737">
    <property type="entry name" value="3HCDH_N"/>
    <property type="match status" value="1"/>
</dbReference>
<dbReference type="OrthoDB" id="9771883at2"/>
<dbReference type="SUPFAM" id="SSF48179">
    <property type="entry name" value="6-phosphogluconate dehydrogenase C-terminal domain-like"/>
    <property type="match status" value="2"/>
</dbReference>
<evidence type="ECO:0000256" key="5">
    <source>
        <dbReference type="ARBA" id="ARBA00023002"/>
    </source>
</evidence>
<dbReference type="InterPro" id="IPR008927">
    <property type="entry name" value="6-PGluconate_DH-like_C_sf"/>
</dbReference>
<dbReference type="Pfam" id="PF00378">
    <property type="entry name" value="ECH_1"/>
    <property type="match status" value="1"/>
</dbReference>
<dbReference type="UniPathway" id="UPA00659"/>
<evidence type="ECO:0000256" key="11">
    <source>
        <dbReference type="ARBA" id="ARBA00023268"/>
    </source>
</evidence>
<evidence type="ECO:0000259" key="14">
    <source>
        <dbReference type="Pfam" id="PF02737"/>
    </source>
</evidence>
<evidence type="ECO:0000256" key="9">
    <source>
        <dbReference type="ARBA" id="ARBA00023235"/>
    </source>
</evidence>
<comment type="subcellular location">
    <subcellularLocation>
        <location evidence="1">Peroxisome</location>
    </subcellularLocation>
</comment>
<keyword evidence="16" id="KW-1185">Reference proteome</keyword>
<dbReference type="Gene3D" id="3.40.50.720">
    <property type="entry name" value="NAD(P)-binding Rossmann-like Domain"/>
    <property type="match status" value="1"/>
</dbReference>
<gene>
    <name evidence="15" type="ORF">DRV85_03480</name>
</gene>
<keyword evidence="9" id="KW-0413">Isomerase</keyword>
<keyword evidence="7" id="KW-0443">Lipid metabolism</keyword>
<keyword evidence="6" id="KW-0520">NAD</keyword>
<evidence type="ECO:0000256" key="10">
    <source>
        <dbReference type="ARBA" id="ARBA00023239"/>
    </source>
</evidence>
<sequence length="696" mass="74721">MAANETINEVIDVERDGEIALIRIDNPPVNAAGLKVREGLVAAIDALEADQDVRAIGLYGAGRTFIAGADIREFGKPPVEPWLPDVVNRIEACAKPVVVALHGTALGGGFEVALAAHYRIGVPGLRVGLPEVNLGIIPGAGGTQRAPRLAGMHMALDMITSGRHVPAEEALGAGLIDEIREGEPREIALAGAREALESRIETRRTGDLTVERDEAALAEYREKMAKQAPRLFSPHKCVDAVEGAVKPIAEGMAHERALYRECQESPQRAGLVHAFFAERAVAKFPEQDAQPRELNKIGVIGGGTMGSGIATACLLAGYAVTLVEVSPDALERGLATVTKNLDGAVKRGKLDAAGREATLARLDSATEIEALSAADLVIEAVFEDMGVKKEIFGKLDATLAPGAIMATNTSYLDVNEIAAATSRPEAVIGLHFFSPAHVMKLVEIVVADHTAPEAVATGFALAKKLRKIGVRSGVCDGFIGNRIMQHYRKAADYMLLDGAHFADIDRALEDFGFAMGPFRVSDLAGLDIGWTYRKRHADTRPAEERYVRIADRICEEGMFGRKTGRGFYLYGEGESGPNPAAEAIVESERAAAGVTPRGFSDEEIVARYMTAMITEAARVVEEGIAQRPIDVDAVLLFGYGFPRFRGGPLHYADQIGLPEVIARIETYAQEDAHYWQVPGLLRRLADEGKSFADLNP</sequence>
<dbReference type="AlphaFoldDB" id="A0A365UCP5"/>
<evidence type="ECO:0000313" key="16">
    <source>
        <dbReference type="Proteomes" id="UP000253370"/>
    </source>
</evidence>
<dbReference type="FunFam" id="1.10.1040.50:FF:000006">
    <property type="entry name" value="Peroxisomal bifunctional enzyme"/>
    <property type="match status" value="1"/>
</dbReference>
<keyword evidence="10" id="KW-0456">Lyase</keyword>
<organism evidence="15 16">
    <name type="scientific">Rhodosalinus halophilus</name>
    <dbReference type="NCBI Taxonomy" id="2259333"/>
    <lineage>
        <taxon>Bacteria</taxon>
        <taxon>Pseudomonadati</taxon>
        <taxon>Pseudomonadota</taxon>
        <taxon>Alphaproteobacteria</taxon>
        <taxon>Rhodobacterales</taxon>
        <taxon>Paracoccaceae</taxon>
        <taxon>Rhodosalinus</taxon>
    </lineage>
</organism>
<keyword evidence="4" id="KW-0442">Lipid degradation</keyword>
<dbReference type="SUPFAM" id="SSF52096">
    <property type="entry name" value="ClpP/crotonase"/>
    <property type="match status" value="1"/>
</dbReference>
<feature type="domain" description="3-hydroxyacyl-CoA dehydrogenase C-terminal" evidence="13">
    <location>
        <begin position="477"/>
        <end position="570"/>
    </location>
</feature>
<evidence type="ECO:0000256" key="3">
    <source>
        <dbReference type="ARBA" id="ARBA00022832"/>
    </source>
</evidence>
<dbReference type="GO" id="GO:0070403">
    <property type="term" value="F:NAD+ binding"/>
    <property type="evidence" value="ECO:0007669"/>
    <property type="project" value="InterPro"/>
</dbReference>
<dbReference type="FunFam" id="3.40.50.720:FF:000009">
    <property type="entry name" value="Fatty oxidation complex, alpha subunit"/>
    <property type="match status" value="1"/>
</dbReference>
<keyword evidence="8" id="KW-0576">Peroxisome</keyword>
<dbReference type="GO" id="GO:0003857">
    <property type="term" value="F:(3S)-3-hydroxyacyl-CoA dehydrogenase (NAD+) activity"/>
    <property type="evidence" value="ECO:0007669"/>
    <property type="project" value="UniProtKB-EC"/>
</dbReference>
<dbReference type="Gene3D" id="1.10.1040.50">
    <property type="match status" value="1"/>
</dbReference>
<evidence type="ECO:0000256" key="7">
    <source>
        <dbReference type="ARBA" id="ARBA00023098"/>
    </source>
</evidence>
<dbReference type="InterPro" id="IPR029045">
    <property type="entry name" value="ClpP/crotonase-like_dom_sf"/>
</dbReference>
<evidence type="ECO:0000256" key="6">
    <source>
        <dbReference type="ARBA" id="ARBA00023027"/>
    </source>
</evidence>
<keyword evidence="3" id="KW-0276">Fatty acid metabolism</keyword>
<dbReference type="SUPFAM" id="SSF51735">
    <property type="entry name" value="NAD(P)-binding Rossmann-fold domains"/>
    <property type="match status" value="1"/>
</dbReference>
<dbReference type="InterPro" id="IPR001753">
    <property type="entry name" value="Enoyl-CoA_hydra/iso"/>
</dbReference>
<dbReference type="InterPro" id="IPR006176">
    <property type="entry name" value="3-OHacyl-CoA_DH_NAD-bd"/>
</dbReference>
<dbReference type="InterPro" id="IPR036291">
    <property type="entry name" value="NAD(P)-bd_dom_sf"/>
</dbReference>
<keyword evidence="11" id="KW-0511">Multifunctional enzyme</keyword>
<proteinExistence type="predicted"/>
<dbReference type="Proteomes" id="UP000253370">
    <property type="component" value="Unassembled WGS sequence"/>
</dbReference>
<comment type="pathway">
    <text evidence="2">Lipid metabolism; fatty acid beta-oxidation.</text>
</comment>
<dbReference type="PANTHER" id="PTHR23309">
    <property type="entry name" value="3-HYDROXYACYL-COA DEHYROGENASE"/>
    <property type="match status" value="1"/>
</dbReference>
<dbReference type="GO" id="GO:0016853">
    <property type="term" value="F:isomerase activity"/>
    <property type="evidence" value="ECO:0007669"/>
    <property type="project" value="UniProtKB-KW"/>
</dbReference>
<reference evidence="15 16" key="1">
    <citation type="submission" date="2018-07" db="EMBL/GenBank/DDBJ databases">
        <title>Rhodosalinus sp. strain E84T genomic sequence and assembly.</title>
        <authorList>
            <person name="Liu Z.-W."/>
            <person name="Lu D.-C."/>
        </authorList>
    </citation>
    <scope>NUCLEOTIDE SEQUENCE [LARGE SCALE GENOMIC DNA]</scope>
    <source>
        <strain evidence="15 16">E84</strain>
    </source>
</reference>
<dbReference type="RefSeq" id="WP_113288045.1">
    <property type="nucleotide sequence ID" value="NZ_QNTQ01000002.1"/>
</dbReference>
<evidence type="ECO:0000256" key="1">
    <source>
        <dbReference type="ARBA" id="ARBA00004275"/>
    </source>
</evidence>
<evidence type="ECO:0000256" key="12">
    <source>
        <dbReference type="ARBA" id="ARBA00049556"/>
    </source>
</evidence>
<dbReference type="EMBL" id="QNTQ01000002">
    <property type="protein sequence ID" value="RBI87197.1"/>
    <property type="molecule type" value="Genomic_DNA"/>
</dbReference>
<feature type="domain" description="3-hydroxyacyl-CoA dehydrogenase C-terminal" evidence="13">
    <location>
        <begin position="604"/>
        <end position="689"/>
    </location>
</feature>
<evidence type="ECO:0000259" key="13">
    <source>
        <dbReference type="Pfam" id="PF00725"/>
    </source>
</evidence>
<protein>
    <submittedName>
        <fullName evidence="15">3-hydroxyacyl-CoA dehydrogenase</fullName>
    </submittedName>
</protein>
<dbReference type="GO" id="GO:0004300">
    <property type="term" value="F:enoyl-CoA hydratase activity"/>
    <property type="evidence" value="ECO:0007669"/>
    <property type="project" value="UniProtKB-ARBA"/>
</dbReference>
<evidence type="ECO:0000313" key="15">
    <source>
        <dbReference type="EMBL" id="RBI87197.1"/>
    </source>
</evidence>